<dbReference type="Pfam" id="PF23055">
    <property type="entry name" value="DUF7041"/>
    <property type="match status" value="1"/>
</dbReference>
<accession>A0A074Z133</accession>
<gene>
    <name evidence="2" type="ORF">T265_15247</name>
</gene>
<dbReference type="CTD" id="20329412"/>
<reference evidence="2 3" key="1">
    <citation type="submission" date="2013-11" db="EMBL/GenBank/DDBJ databases">
        <title>Opisthorchis viverrini - life in the bile duct.</title>
        <authorList>
            <person name="Young N.D."/>
            <person name="Nagarajan N."/>
            <person name="Lin S.J."/>
            <person name="Korhonen P.K."/>
            <person name="Jex A.R."/>
            <person name="Hall R.S."/>
            <person name="Safavi-Hemami H."/>
            <person name="Kaewkong W."/>
            <person name="Bertrand D."/>
            <person name="Gao S."/>
            <person name="Seet Q."/>
            <person name="Wongkham S."/>
            <person name="Teh B.T."/>
            <person name="Wongkham C."/>
            <person name="Intapan P.M."/>
            <person name="Maleewong W."/>
            <person name="Yang X."/>
            <person name="Hu M."/>
            <person name="Wang Z."/>
            <person name="Hofmann A."/>
            <person name="Sternberg P.W."/>
            <person name="Tan P."/>
            <person name="Wang J."/>
            <person name="Gasser R.B."/>
        </authorList>
    </citation>
    <scope>NUCLEOTIDE SEQUENCE [LARGE SCALE GENOMIC DNA]</scope>
</reference>
<evidence type="ECO:0000259" key="1">
    <source>
        <dbReference type="Pfam" id="PF23055"/>
    </source>
</evidence>
<sequence length="48" mass="5580">AISIRLPDYNPRNPRVWFHRVEAVFATRLIASQVTLFSYVVQHPPCDV</sequence>
<dbReference type="EMBL" id="KL597025">
    <property type="protein sequence ID" value="KER20751.1"/>
    <property type="molecule type" value="Genomic_DNA"/>
</dbReference>
<dbReference type="OrthoDB" id="6260718at2759"/>
<protein>
    <recommendedName>
        <fullName evidence="1">DUF7041 domain-containing protein</fullName>
    </recommendedName>
</protein>
<dbReference type="InterPro" id="IPR055469">
    <property type="entry name" value="DUF7041"/>
</dbReference>
<dbReference type="KEGG" id="ovi:T265_15247"/>
<dbReference type="Proteomes" id="UP000054324">
    <property type="component" value="Unassembled WGS sequence"/>
</dbReference>
<organism evidence="2 3">
    <name type="scientific">Opisthorchis viverrini</name>
    <name type="common">Southeast Asian liver fluke</name>
    <dbReference type="NCBI Taxonomy" id="6198"/>
    <lineage>
        <taxon>Eukaryota</taxon>
        <taxon>Metazoa</taxon>
        <taxon>Spiralia</taxon>
        <taxon>Lophotrochozoa</taxon>
        <taxon>Platyhelminthes</taxon>
        <taxon>Trematoda</taxon>
        <taxon>Digenea</taxon>
        <taxon>Opisthorchiida</taxon>
        <taxon>Opisthorchiata</taxon>
        <taxon>Opisthorchiidae</taxon>
        <taxon>Opisthorchis</taxon>
    </lineage>
</organism>
<name>A0A074Z133_OPIVI</name>
<evidence type="ECO:0000313" key="2">
    <source>
        <dbReference type="EMBL" id="KER20751.1"/>
    </source>
</evidence>
<dbReference type="GeneID" id="20329412"/>
<feature type="non-terminal residue" evidence="2">
    <location>
        <position position="1"/>
    </location>
</feature>
<keyword evidence="3" id="KW-1185">Reference proteome</keyword>
<dbReference type="RefSeq" id="XP_009175510.1">
    <property type="nucleotide sequence ID" value="XM_009177246.1"/>
</dbReference>
<proteinExistence type="predicted"/>
<feature type="non-terminal residue" evidence="2">
    <location>
        <position position="48"/>
    </location>
</feature>
<feature type="domain" description="DUF7041" evidence="1">
    <location>
        <begin position="6"/>
        <end position="43"/>
    </location>
</feature>
<evidence type="ECO:0000313" key="3">
    <source>
        <dbReference type="Proteomes" id="UP000054324"/>
    </source>
</evidence>
<dbReference type="AlphaFoldDB" id="A0A074Z133"/>